<keyword evidence="2" id="KW-1185">Reference proteome</keyword>
<keyword evidence="1" id="KW-1133">Transmembrane helix</keyword>
<feature type="transmembrane region" description="Helical" evidence="1">
    <location>
        <begin position="137"/>
        <end position="156"/>
    </location>
</feature>
<reference evidence="3" key="1">
    <citation type="submission" date="2016-11" db="UniProtKB">
        <authorList>
            <consortium name="WormBaseParasite"/>
        </authorList>
    </citation>
    <scope>IDENTIFICATION</scope>
</reference>
<keyword evidence="1" id="KW-0472">Membrane</keyword>
<feature type="transmembrane region" description="Helical" evidence="1">
    <location>
        <begin position="181"/>
        <end position="202"/>
    </location>
</feature>
<proteinExistence type="predicted"/>
<dbReference type="AlphaFoldDB" id="A0A1I7YX24"/>
<feature type="transmembrane region" description="Helical" evidence="1">
    <location>
        <begin position="9"/>
        <end position="29"/>
    </location>
</feature>
<feature type="transmembrane region" description="Helical" evidence="1">
    <location>
        <begin position="103"/>
        <end position="125"/>
    </location>
</feature>
<evidence type="ECO:0000313" key="3">
    <source>
        <dbReference type="WBParaSite" id="L893_g20629.t1"/>
    </source>
</evidence>
<sequence>MSTVLRVSAVAKVVIFVVFAVLLFCVFWPSAICWQDDPGHVHKHVIPNYRTDENFIIEASLNRSGSAYRIPLQVCLQTNVSSMLCPSTKLAQDDLCFGFGKFFLIWIVQCINGLLLSLVCAGILWKRSNENGAVTQTDLAIPAVVLAFSLTIFWLHRTLESTWNYRWWGGGWMVPSMPYDGSLVCKLCAVAVLSAAFDFVVLSRAFRNKLMMADKRC</sequence>
<accession>A0A1I7YX24</accession>
<evidence type="ECO:0000313" key="2">
    <source>
        <dbReference type="Proteomes" id="UP000095287"/>
    </source>
</evidence>
<dbReference type="WBParaSite" id="L893_g20629.t1">
    <property type="protein sequence ID" value="L893_g20629.t1"/>
    <property type="gene ID" value="L893_g20629"/>
</dbReference>
<organism evidence="2 3">
    <name type="scientific">Steinernema glaseri</name>
    <dbReference type="NCBI Taxonomy" id="37863"/>
    <lineage>
        <taxon>Eukaryota</taxon>
        <taxon>Metazoa</taxon>
        <taxon>Ecdysozoa</taxon>
        <taxon>Nematoda</taxon>
        <taxon>Chromadorea</taxon>
        <taxon>Rhabditida</taxon>
        <taxon>Tylenchina</taxon>
        <taxon>Panagrolaimomorpha</taxon>
        <taxon>Strongyloidoidea</taxon>
        <taxon>Steinernematidae</taxon>
        <taxon>Steinernema</taxon>
    </lineage>
</organism>
<protein>
    <submittedName>
        <fullName evidence="3">Claudin domain-containing protein</fullName>
    </submittedName>
</protein>
<keyword evidence="1" id="KW-0812">Transmembrane</keyword>
<name>A0A1I7YX24_9BILA</name>
<dbReference type="Proteomes" id="UP000095287">
    <property type="component" value="Unplaced"/>
</dbReference>
<evidence type="ECO:0000256" key="1">
    <source>
        <dbReference type="SAM" id="Phobius"/>
    </source>
</evidence>